<evidence type="ECO:0000313" key="1">
    <source>
        <dbReference type="EMBL" id="KAI3677233.1"/>
    </source>
</evidence>
<dbReference type="Proteomes" id="UP001056120">
    <property type="component" value="Linkage Group LG29"/>
</dbReference>
<name>A0ACB8Y170_9ASTR</name>
<comment type="caution">
    <text evidence="1">The sequence shown here is derived from an EMBL/GenBank/DDBJ whole genome shotgun (WGS) entry which is preliminary data.</text>
</comment>
<dbReference type="EMBL" id="CM042046">
    <property type="protein sequence ID" value="KAI3677233.1"/>
    <property type="molecule type" value="Genomic_DNA"/>
</dbReference>
<proteinExistence type="predicted"/>
<gene>
    <name evidence="1" type="ORF">L1987_86856</name>
</gene>
<accession>A0ACB8Y170</accession>
<reference evidence="2" key="1">
    <citation type="journal article" date="2022" name="Mol. Ecol. Resour.">
        <title>The genomes of chicory, endive, great burdock and yacon provide insights into Asteraceae palaeo-polyploidization history and plant inulin production.</title>
        <authorList>
            <person name="Fan W."/>
            <person name="Wang S."/>
            <person name="Wang H."/>
            <person name="Wang A."/>
            <person name="Jiang F."/>
            <person name="Liu H."/>
            <person name="Zhao H."/>
            <person name="Xu D."/>
            <person name="Zhang Y."/>
        </authorList>
    </citation>
    <scope>NUCLEOTIDE SEQUENCE [LARGE SCALE GENOMIC DNA]</scope>
    <source>
        <strain evidence="2">cv. Yunnan</strain>
    </source>
</reference>
<organism evidence="1 2">
    <name type="scientific">Smallanthus sonchifolius</name>
    <dbReference type="NCBI Taxonomy" id="185202"/>
    <lineage>
        <taxon>Eukaryota</taxon>
        <taxon>Viridiplantae</taxon>
        <taxon>Streptophyta</taxon>
        <taxon>Embryophyta</taxon>
        <taxon>Tracheophyta</taxon>
        <taxon>Spermatophyta</taxon>
        <taxon>Magnoliopsida</taxon>
        <taxon>eudicotyledons</taxon>
        <taxon>Gunneridae</taxon>
        <taxon>Pentapetalae</taxon>
        <taxon>asterids</taxon>
        <taxon>campanulids</taxon>
        <taxon>Asterales</taxon>
        <taxon>Asteraceae</taxon>
        <taxon>Asteroideae</taxon>
        <taxon>Heliantheae alliance</taxon>
        <taxon>Millerieae</taxon>
        <taxon>Smallanthus</taxon>
    </lineage>
</organism>
<protein>
    <submittedName>
        <fullName evidence="1">Uncharacterized protein</fullName>
    </submittedName>
</protein>
<keyword evidence="2" id="KW-1185">Reference proteome</keyword>
<reference evidence="1 2" key="2">
    <citation type="journal article" date="2022" name="Mol. Ecol. Resour.">
        <title>The genomes of chicory, endive, great burdock and yacon provide insights into Asteraceae paleo-polyploidization history and plant inulin production.</title>
        <authorList>
            <person name="Fan W."/>
            <person name="Wang S."/>
            <person name="Wang H."/>
            <person name="Wang A."/>
            <person name="Jiang F."/>
            <person name="Liu H."/>
            <person name="Zhao H."/>
            <person name="Xu D."/>
            <person name="Zhang Y."/>
        </authorList>
    </citation>
    <scope>NUCLEOTIDE SEQUENCE [LARGE SCALE GENOMIC DNA]</scope>
    <source>
        <strain evidence="2">cv. Yunnan</strain>
        <tissue evidence="1">Leaves</tissue>
    </source>
</reference>
<evidence type="ECO:0000313" key="2">
    <source>
        <dbReference type="Proteomes" id="UP001056120"/>
    </source>
</evidence>
<sequence>MAIIGDALRQAFMLKHDYAILRDEQKAWIKLRTPISIFFLTFVSLSIFFSTAIGFKIVFPSDSETRPFCTDPPIEKDPEIAGFYWMIVFVPSAIVSFFSAIYLVAAAAQYHCSDVTKFNHWG</sequence>